<dbReference type="InParanoid" id="A7S5V0"/>
<dbReference type="OrthoDB" id="6022609at2759"/>
<dbReference type="Pfam" id="PF00092">
    <property type="entry name" value="VWA"/>
    <property type="match status" value="1"/>
</dbReference>
<dbReference type="OMA" id="STCEVIT"/>
<dbReference type="Proteomes" id="UP000001593">
    <property type="component" value="Unassembled WGS sequence"/>
</dbReference>
<dbReference type="PANTHER" id="PTHR24020:SF20">
    <property type="entry name" value="PH DOMAIN-CONTAINING PROTEIN"/>
    <property type="match status" value="1"/>
</dbReference>
<evidence type="ECO:0000259" key="1">
    <source>
        <dbReference type="PROSITE" id="PS50234"/>
    </source>
</evidence>
<name>A7S5V0_NEMVE</name>
<evidence type="ECO:0000313" key="2">
    <source>
        <dbReference type="EMBL" id="EDO40969.1"/>
    </source>
</evidence>
<dbReference type="InterPro" id="IPR002035">
    <property type="entry name" value="VWF_A"/>
</dbReference>
<dbReference type="InterPro" id="IPR036465">
    <property type="entry name" value="vWFA_dom_sf"/>
</dbReference>
<dbReference type="SUPFAM" id="SSF53300">
    <property type="entry name" value="vWA-like"/>
    <property type="match status" value="1"/>
</dbReference>
<protein>
    <recommendedName>
        <fullName evidence="1">VWFA domain-containing protein</fullName>
    </recommendedName>
</protein>
<dbReference type="STRING" id="45351.A7S5V0"/>
<dbReference type="SMART" id="SM00327">
    <property type="entry name" value="VWA"/>
    <property type="match status" value="1"/>
</dbReference>
<dbReference type="PROSITE" id="PS50234">
    <property type="entry name" value="VWFA"/>
    <property type="match status" value="1"/>
</dbReference>
<dbReference type="KEGG" id="nve:5512712"/>
<dbReference type="HOGENOM" id="CLU_008905_4_1_1"/>
<organism evidence="2 3">
    <name type="scientific">Nematostella vectensis</name>
    <name type="common">Starlet sea anemone</name>
    <dbReference type="NCBI Taxonomy" id="45351"/>
    <lineage>
        <taxon>Eukaryota</taxon>
        <taxon>Metazoa</taxon>
        <taxon>Cnidaria</taxon>
        <taxon>Anthozoa</taxon>
        <taxon>Hexacorallia</taxon>
        <taxon>Actiniaria</taxon>
        <taxon>Edwardsiidae</taxon>
        <taxon>Nematostella</taxon>
    </lineage>
</organism>
<feature type="domain" description="VWFA" evidence="1">
    <location>
        <begin position="2"/>
        <end position="181"/>
    </location>
</feature>
<keyword evidence="3" id="KW-1185">Reference proteome</keyword>
<accession>A7S5V0</accession>
<dbReference type="AlphaFoldDB" id="A7S5V0"/>
<dbReference type="InterPro" id="IPR050525">
    <property type="entry name" value="ECM_Assembly_Org"/>
</dbReference>
<reference evidence="2 3" key="1">
    <citation type="journal article" date="2007" name="Science">
        <title>Sea anemone genome reveals ancestral eumetazoan gene repertoire and genomic organization.</title>
        <authorList>
            <person name="Putnam N.H."/>
            <person name="Srivastava M."/>
            <person name="Hellsten U."/>
            <person name="Dirks B."/>
            <person name="Chapman J."/>
            <person name="Salamov A."/>
            <person name="Terry A."/>
            <person name="Shapiro H."/>
            <person name="Lindquist E."/>
            <person name="Kapitonov V.V."/>
            <person name="Jurka J."/>
            <person name="Genikhovich G."/>
            <person name="Grigoriev I.V."/>
            <person name="Lucas S.M."/>
            <person name="Steele R.E."/>
            <person name="Finnerty J.R."/>
            <person name="Technau U."/>
            <person name="Martindale M.Q."/>
            <person name="Rokhsar D.S."/>
        </authorList>
    </citation>
    <scope>NUCLEOTIDE SEQUENCE [LARGE SCALE GENOMIC DNA]</scope>
    <source>
        <strain evidence="3">CH2 X CH6</strain>
    </source>
</reference>
<gene>
    <name evidence="2" type="ORF">NEMVEDRAFT_v1g105672</name>
</gene>
<dbReference type="Gene3D" id="3.40.50.410">
    <property type="entry name" value="von Willebrand factor, type A domain"/>
    <property type="match status" value="1"/>
</dbReference>
<dbReference type="eggNOG" id="KOG1216">
    <property type="taxonomic scope" value="Eukaryota"/>
</dbReference>
<dbReference type="EMBL" id="DS469584">
    <property type="protein sequence ID" value="EDO40969.1"/>
    <property type="molecule type" value="Genomic_DNA"/>
</dbReference>
<dbReference type="PhylomeDB" id="A7S5V0"/>
<proteinExistence type="predicted"/>
<dbReference type="PRINTS" id="PR00453">
    <property type="entry name" value="VWFADOMAIN"/>
</dbReference>
<evidence type="ECO:0000313" key="3">
    <source>
        <dbReference type="Proteomes" id="UP000001593"/>
    </source>
</evidence>
<sequence length="182" mass="19834">MNLVFLVDSSGSVNDTDFGKFQMFIKDLAEEFKDAISEGDTEVAAVLFSTIPKTKIEFDLDDYDHINDIKAAVDAFSHQHGGQTRTGEALTFTLEEVFKKAPRPSVKNVLVVLTDGKAQGNVTGPAQDVRDHGVEVFAIGVGPHSNEAQLKDIASDPDDKHVFHVTDYKLEDITGPILDGIC</sequence>
<dbReference type="PANTHER" id="PTHR24020">
    <property type="entry name" value="COLLAGEN ALPHA"/>
    <property type="match status" value="1"/>
</dbReference>